<sequence length="125" mass="13912">MRKKDVILVIVVLLIAGVMYGAIHFIQKGEASTVKISVDGKVYGKYSINKDEIIDIKTSKGRNVINIHNGYVEMEEADCPDKYCIKQGKIKNTGQTIVCLPHKVVVEIIKQNIVNENNDVDAVVK</sequence>
<proteinExistence type="predicted"/>
<dbReference type="EMBL" id="JACOOZ010000006">
    <property type="protein sequence ID" value="MBC5668239.1"/>
    <property type="molecule type" value="Genomic_DNA"/>
</dbReference>
<dbReference type="Proteomes" id="UP000597877">
    <property type="component" value="Unassembled WGS sequence"/>
</dbReference>
<name>A0ABR7F5L4_9FIRM</name>
<accession>A0ABR7F5L4</accession>
<reference evidence="1 2" key="1">
    <citation type="submission" date="2020-08" db="EMBL/GenBank/DDBJ databases">
        <title>Genome public.</title>
        <authorList>
            <person name="Liu C."/>
            <person name="Sun Q."/>
        </authorList>
    </citation>
    <scope>NUCLEOTIDE SEQUENCE [LARGE SCALE GENOMIC DNA]</scope>
    <source>
        <strain evidence="1 2">BX4</strain>
    </source>
</reference>
<dbReference type="InterPro" id="IPR038690">
    <property type="entry name" value="NusG_2_sf"/>
</dbReference>
<dbReference type="RefSeq" id="WP_118589332.1">
    <property type="nucleotide sequence ID" value="NZ_JACOOZ010000006.1"/>
</dbReference>
<dbReference type="Gene3D" id="2.60.320.10">
    <property type="entry name" value="N-utilization substance G protein NusG, insert domain"/>
    <property type="match status" value="1"/>
</dbReference>
<organism evidence="1 2">
    <name type="scientific">Eubacterium segne</name>
    <dbReference type="NCBI Taxonomy" id="2763045"/>
    <lineage>
        <taxon>Bacteria</taxon>
        <taxon>Bacillati</taxon>
        <taxon>Bacillota</taxon>
        <taxon>Clostridia</taxon>
        <taxon>Eubacteriales</taxon>
        <taxon>Eubacteriaceae</taxon>
        <taxon>Eubacterium</taxon>
    </lineage>
</organism>
<protein>
    <submittedName>
        <fullName evidence="1">NusG domain II-containing protein</fullName>
    </submittedName>
</protein>
<dbReference type="Pfam" id="PF07009">
    <property type="entry name" value="NusG_II"/>
    <property type="match status" value="1"/>
</dbReference>
<evidence type="ECO:0000313" key="2">
    <source>
        <dbReference type="Proteomes" id="UP000597877"/>
    </source>
</evidence>
<evidence type="ECO:0000313" key="1">
    <source>
        <dbReference type="EMBL" id="MBC5668239.1"/>
    </source>
</evidence>
<comment type="caution">
    <text evidence="1">The sequence shown here is derived from an EMBL/GenBank/DDBJ whole genome shotgun (WGS) entry which is preliminary data.</text>
</comment>
<keyword evidence="2" id="KW-1185">Reference proteome</keyword>
<gene>
    <name evidence="1" type="ORF">H8S00_09610</name>
</gene>
<dbReference type="CDD" id="cd09911">
    <property type="entry name" value="Lin0431_like"/>
    <property type="match status" value="1"/>
</dbReference>